<dbReference type="SMART" id="SM00185">
    <property type="entry name" value="ARM"/>
    <property type="match status" value="1"/>
</dbReference>
<feature type="region of interest" description="Disordered" evidence="5">
    <location>
        <begin position="1"/>
        <end position="25"/>
    </location>
</feature>
<dbReference type="Gene3D" id="1.25.10.10">
    <property type="entry name" value="Leucine-rich Repeat Variant"/>
    <property type="match status" value="1"/>
</dbReference>
<keyword evidence="7" id="KW-1185">Reference proteome</keyword>
<dbReference type="EMBL" id="QZWG01000019">
    <property type="protein sequence ID" value="RZB49346.1"/>
    <property type="molecule type" value="Genomic_DNA"/>
</dbReference>
<dbReference type="AlphaFoldDB" id="A0A445FKF8"/>
<keyword evidence="2" id="KW-0813">Transport</keyword>
<organism evidence="6 7">
    <name type="scientific">Glycine soja</name>
    <name type="common">Wild soybean</name>
    <dbReference type="NCBI Taxonomy" id="3848"/>
    <lineage>
        <taxon>Eukaryota</taxon>
        <taxon>Viridiplantae</taxon>
        <taxon>Streptophyta</taxon>
        <taxon>Embryophyta</taxon>
        <taxon>Tracheophyta</taxon>
        <taxon>Spermatophyta</taxon>
        <taxon>Magnoliopsida</taxon>
        <taxon>eudicotyledons</taxon>
        <taxon>Gunneridae</taxon>
        <taxon>Pentapetalae</taxon>
        <taxon>rosids</taxon>
        <taxon>fabids</taxon>
        <taxon>Fabales</taxon>
        <taxon>Fabaceae</taxon>
        <taxon>Papilionoideae</taxon>
        <taxon>50 kb inversion clade</taxon>
        <taxon>NPAAA clade</taxon>
        <taxon>indigoferoid/millettioid clade</taxon>
        <taxon>Phaseoleae</taxon>
        <taxon>Glycine</taxon>
        <taxon>Glycine subgen. Soja</taxon>
    </lineage>
</organism>
<protein>
    <submittedName>
        <fullName evidence="6">Importin subunit alpha</fullName>
    </submittedName>
</protein>
<evidence type="ECO:0000313" key="6">
    <source>
        <dbReference type="EMBL" id="RZB49346.1"/>
    </source>
</evidence>
<keyword evidence="4" id="KW-0653">Protein transport</keyword>
<evidence type="ECO:0000256" key="1">
    <source>
        <dbReference type="ARBA" id="ARBA00010394"/>
    </source>
</evidence>
<dbReference type="InterPro" id="IPR011989">
    <property type="entry name" value="ARM-like"/>
</dbReference>
<keyword evidence="3" id="KW-0677">Repeat</keyword>
<proteinExistence type="inferred from homology"/>
<evidence type="ECO:0000256" key="5">
    <source>
        <dbReference type="SAM" id="MobiDB-lite"/>
    </source>
</evidence>
<dbReference type="InterPro" id="IPR016024">
    <property type="entry name" value="ARM-type_fold"/>
</dbReference>
<gene>
    <name evidence="6" type="ORF">D0Y65_052345</name>
</gene>
<name>A0A445FKF8_GLYSO</name>
<comment type="caution">
    <text evidence="6">The sequence shown here is derived from an EMBL/GenBank/DDBJ whole genome shotgun (WGS) entry which is preliminary data.</text>
</comment>
<reference evidence="6 7" key="1">
    <citation type="submission" date="2018-09" db="EMBL/GenBank/DDBJ databases">
        <title>A high-quality reference genome of wild soybean provides a powerful tool to mine soybean genomes.</title>
        <authorList>
            <person name="Xie M."/>
            <person name="Chung C.Y.L."/>
            <person name="Li M.-W."/>
            <person name="Wong F.-L."/>
            <person name="Chan T.-F."/>
            <person name="Lam H.-M."/>
        </authorList>
    </citation>
    <scope>NUCLEOTIDE SEQUENCE [LARGE SCALE GENOMIC DNA]</scope>
    <source>
        <strain evidence="7">cv. W05</strain>
        <tissue evidence="6">Hypocotyl of etiolated seedlings</tissue>
    </source>
</reference>
<sequence length="197" mass="21946">RDEEEEKKTSSPSEKTNAKKLSSTNEEKLILPIPPLRLGDTKIGMHMRSSRKVFVELLSKNDELRLQLEALCILTSFASGPAEHRRVIVEVGVLPQLIVFGLGIIASESPSYRDIVLDHGALSPLLHQFGKQSRLRSLKLETNELDHCQVESALPVLCGLIHENDDEDVVSEACWAFSHLSDELDHCQIESALPKTC</sequence>
<accession>A0A445FKF8</accession>
<dbReference type="Proteomes" id="UP000289340">
    <property type="component" value="Chromosome 19"/>
</dbReference>
<comment type="similarity">
    <text evidence="1">Belongs to the importin alpha family.</text>
</comment>
<evidence type="ECO:0000256" key="4">
    <source>
        <dbReference type="ARBA" id="ARBA00022927"/>
    </source>
</evidence>
<evidence type="ECO:0000313" key="7">
    <source>
        <dbReference type="Proteomes" id="UP000289340"/>
    </source>
</evidence>
<feature type="non-terminal residue" evidence="6">
    <location>
        <position position="1"/>
    </location>
</feature>
<evidence type="ECO:0000256" key="3">
    <source>
        <dbReference type="ARBA" id="ARBA00022737"/>
    </source>
</evidence>
<dbReference type="InterPro" id="IPR000225">
    <property type="entry name" value="Armadillo"/>
</dbReference>
<dbReference type="PANTHER" id="PTHR23316">
    <property type="entry name" value="IMPORTIN ALPHA"/>
    <property type="match status" value="1"/>
</dbReference>
<dbReference type="Pfam" id="PF00514">
    <property type="entry name" value="Arm"/>
    <property type="match status" value="1"/>
</dbReference>
<dbReference type="GO" id="GO:0015031">
    <property type="term" value="P:protein transport"/>
    <property type="evidence" value="ECO:0007669"/>
    <property type="project" value="UniProtKB-KW"/>
</dbReference>
<evidence type="ECO:0000256" key="2">
    <source>
        <dbReference type="ARBA" id="ARBA00022448"/>
    </source>
</evidence>
<dbReference type="SUPFAM" id="SSF48371">
    <property type="entry name" value="ARM repeat"/>
    <property type="match status" value="1"/>
</dbReference>